<comment type="subcellular location">
    <subcellularLocation>
        <location evidence="1">Cell membrane</location>
        <topology evidence="1">Multi-pass membrane protein</topology>
    </subcellularLocation>
</comment>
<dbReference type="GO" id="GO:0007218">
    <property type="term" value="P:neuropeptide signaling pathway"/>
    <property type="evidence" value="ECO:0007669"/>
    <property type="project" value="TreeGrafter"/>
</dbReference>
<dbReference type="PANTHER" id="PTHR24230">
    <property type="entry name" value="G-PROTEIN COUPLED RECEPTOR"/>
    <property type="match status" value="1"/>
</dbReference>
<dbReference type="SUPFAM" id="SSF81321">
    <property type="entry name" value="Family A G protein-coupled receptor-like"/>
    <property type="match status" value="1"/>
</dbReference>
<name>A0A814WEE6_ADIRI</name>
<keyword evidence="2" id="KW-1003">Cell membrane</keyword>
<dbReference type="Gene3D" id="2.120.10.30">
    <property type="entry name" value="TolB, C-terminal domain"/>
    <property type="match status" value="1"/>
</dbReference>
<keyword evidence="6" id="KW-0472">Membrane</keyword>
<evidence type="ECO:0000313" key="9">
    <source>
        <dbReference type="Proteomes" id="UP000663852"/>
    </source>
</evidence>
<dbReference type="AlphaFoldDB" id="A0A814WEE6"/>
<evidence type="ECO:0000256" key="2">
    <source>
        <dbReference type="ARBA" id="ARBA00022475"/>
    </source>
</evidence>
<dbReference type="Proteomes" id="UP000663852">
    <property type="component" value="Unassembled WGS sequence"/>
</dbReference>
<feature type="transmembrane region" description="Helical" evidence="6">
    <location>
        <begin position="602"/>
        <end position="621"/>
    </location>
</feature>
<feature type="transmembrane region" description="Helical" evidence="6">
    <location>
        <begin position="784"/>
        <end position="808"/>
    </location>
</feature>
<evidence type="ECO:0000256" key="7">
    <source>
        <dbReference type="SAM" id="SignalP"/>
    </source>
</evidence>
<evidence type="ECO:0000256" key="3">
    <source>
        <dbReference type="ARBA" id="ARBA00023040"/>
    </source>
</evidence>
<comment type="caution">
    <text evidence="8">The sequence shown here is derived from an EMBL/GenBank/DDBJ whole genome shotgun (WGS) entry which is preliminary data.</text>
</comment>
<sequence length="1062" mass="121425">MVVVVVVVFLLAFINELTALSFNQPKFCPTAKWNRVATTFANAQVLDTGGADIFIDISNTIYISTSARNQILVWPRDSTQPMIIDESERWMITSLFVSNVGDIYISCCDTEIIKWELSANRSTAIMDVNAHCFAMFIDIDNFLYCSIAMESIVKKRQIDSDEQVVVVAGTGQHGSAVNELHDPAGIFVDTNFDLYVADSGNDRIQRFLLDDKNGKTVAGQSSSDITIMLSCPRSISLDADKYLFIADSENDRIVASGPNGFRCLFGCDGGGRESHQLEMPEKLRFDVFGNIFIYDQDNNRVQKINLQKNSCQKVPSTVRTMYTSTLTANHTTYSRTLSYRPYYYFEAIEVNVSTNGFYILTANSSVNLYGHLYKHHFDRLNPTNNLIAWHGECCNKDQFKFTLDLSVDTRYILVITTYNANVTGPFSIAVFGSNGVHLERANIEQSVKSIYTSTLTYDHEKYSPVSCALVSHVYYEAIKINVSERGFYTIVGNFSLNHDMSVYIYQGDFYALMPLENLYEQKHYCNTHDPSHLTVELRPDIQYVLVATTCLSNILGGFSIEVFGRSSISFQLINASLPIFSNYSSELTTYNQKYDKKCIREYYYYEIIRLTVLIDAYYTFIIRKKYGTEMYIYANDFDPLNPYRNSILKEKEQCSQIDKMTYAVYLQSRVTYVLLATTLHSLAQTSFSIEAYSSRNISFQRIVDSSTYCYVGGPCNTQVKSIGLTLDDILRFEVKRHRPMHHQSLLIKITAALSVIMFVVGLISSACSILTFQNASSRQVGCGLYLLASSVTSLLSITMFTIKFWFVVITQMDMSIRPSVLERGCKSIETVLKLFFYWDTWLNACVSVERGMSVYKGVSFDKKKSKRYARWIIFILPIVIVGTIIHEPLYGHVFRYQIKRQSPIEKETNGDDKIMVDTHFWCLTTYPQSVQDYNTAILFIHLLGPFLANLFSALFIIIESARRRAEAQKRQSYRQHLREQWDEHKQLVISPMILLLLSTPRLIISLVSGCMDVSHHTWVYLCGYFISFVPSILIFVVFVVPSNSYRKTFNESFCQICRKHRV</sequence>
<keyword evidence="3" id="KW-0297">G-protein coupled receptor</keyword>
<keyword evidence="6" id="KW-0812">Transmembrane</keyword>
<dbReference type="EMBL" id="CAJNOJ010000148">
    <property type="protein sequence ID" value="CAF1200287.1"/>
    <property type="molecule type" value="Genomic_DNA"/>
</dbReference>
<accession>A0A814WEE6</accession>
<feature type="transmembrane region" description="Helical" evidence="6">
    <location>
        <begin position="936"/>
        <end position="958"/>
    </location>
</feature>
<evidence type="ECO:0000256" key="6">
    <source>
        <dbReference type="SAM" id="Phobius"/>
    </source>
</evidence>
<protein>
    <submittedName>
        <fullName evidence="8">Uncharacterized protein</fullName>
    </submittedName>
</protein>
<gene>
    <name evidence="8" type="ORF">EDS130_LOCUS25327</name>
</gene>
<proteinExistence type="predicted"/>
<evidence type="ECO:0000256" key="1">
    <source>
        <dbReference type="ARBA" id="ARBA00004651"/>
    </source>
</evidence>
<dbReference type="OrthoDB" id="342730at2759"/>
<dbReference type="PANTHER" id="PTHR24230:SF75">
    <property type="entry name" value="RELAXIN FAMILY PEPTIDE RECEPTOR 3"/>
    <property type="match status" value="1"/>
</dbReference>
<keyword evidence="5" id="KW-0807">Transducer</keyword>
<keyword evidence="6" id="KW-1133">Transmembrane helix</keyword>
<evidence type="ECO:0000256" key="4">
    <source>
        <dbReference type="ARBA" id="ARBA00023170"/>
    </source>
</evidence>
<dbReference type="InterPro" id="IPR011042">
    <property type="entry name" value="6-blade_b-propeller_TolB-like"/>
</dbReference>
<evidence type="ECO:0000313" key="8">
    <source>
        <dbReference type="EMBL" id="CAF1200287.1"/>
    </source>
</evidence>
<reference evidence="8" key="1">
    <citation type="submission" date="2021-02" db="EMBL/GenBank/DDBJ databases">
        <authorList>
            <person name="Nowell W R."/>
        </authorList>
    </citation>
    <scope>NUCLEOTIDE SEQUENCE</scope>
</reference>
<dbReference type="GO" id="GO:0005886">
    <property type="term" value="C:plasma membrane"/>
    <property type="evidence" value="ECO:0007669"/>
    <property type="project" value="UniProtKB-SubCell"/>
</dbReference>
<keyword evidence="4" id="KW-0675">Receptor</keyword>
<keyword evidence="7" id="KW-0732">Signal</keyword>
<feature type="transmembrane region" description="Helical" evidence="6">
    <location>
        <begin position="987"/>
        <end position="1006"/>
    </location>
</feature>
<feature type="transmembrane region" description="Helical" evidence="6">
    <location>
        <begin position="745"/>
        <end position="772"/>
    </location>
</feature>
<dbReference type="GO" id="GO:0008528">
    <property type="term" value="F:G protein-coupled peptide receptor activity"/>
    <property type="evidence" value="ECO:0007669"/>
    <property type="project" value="TreeGrafter"/>
</dbReference>
<evidence type="ECO:0000256" key="5">
    <source>
        <dbReference type="ARBA" id="ARBA00023224"/>
    </source>
</evidence>
<organism evidence="8 9">
    <name type="scientific">Adineta ricciae</name>
    <name type="common">Rotifer</name>
    <dbReference type="NCBI Taxonomy" id="249248"/>
    <lineage>
        <taxon>Eukaryota</taxon>
        <taxon>Metazoa</taxon>
        <taxon>Spiralia</taxon>
        <taxon>Gnathifera</taxon>
        <taxon>Rotifera</taxon>
        <taxon>Eurotatoria</taxon>
        <taxon>Bdelloidea</taxon>
        <taxon>Adinetida</taxon>
        <taxon>Adinetidae</taxon>
        <taxon>Adineta</taxon>
    </lineage>
</organism>
<dbReference type="Gene3D" id="1.20.1070.10">
    <property type="entry name" value="Rhodopsin 7-helix transmembrane proteins"/>
    <property type="match status" value="1"/>
</dbReference>
<feature type="transmembrane region" description="Helical" evidence="6">
    <location>
        <begin position="868"/>
        <end position="886"/>
    </location>
</feature>
<dbReference type="CDD" id="cd05819">
    <property type="entry name" value="NHL"/>
    <property type="match status" value="1"/>
</dbReference>
<feature type="transmembrane region" description="Helical" evidence="6">
    <location>
        <begin position="1018"/>
        <end position="1040"/>
    </location>
</feature>
<feature type="chain" id="PRO_5032380681" evidence="7">
    <location>
        <begin position="20"/>
        <end position="1062"/>
    </location>
</feature>
<feature type="signal peptide" evidence="7">
    <location>
        <begin position="1"/>
        <end position="19"/>
    </location>
</feature>
<dbReference type="SUPFAM" id="SSF101898">
    <property type="entry name" value="NHL repeat"/>
    <property type="match status" value="1"/>
</dbReference>